<proteinExistence type="predicted"/>
<evidence type="ECO:0000313" key="3">
    <source>
        <dbReference type="EMBL" id="RBR09240.1"/>
    </source>
</evidence>
<keyword evidence="4" id="KW-1185">Reference proteome</keyword>
<feature type="region of interest" description="Disordered" evidence="1">
    <location>
        <begin position="18"/>
        <end position="45"/>
    </location>
</feature>
<dbReference type="EMBL" id="QKXC01000267">
    <property type="protein sequence ID" value="RBR09240.1"/>
    <property type="molecule type" value="Genomic_DNA"/>
</dbReference>
<dbReference type="PROSITE" id="PS51184">
    <property type="entry name" value="JMJC"/>
    <property type="match status" value="1"/>
</dbReference>
<sequence length="348" mass="39882">MHKDLSFSSRWIRNLSRTTPPRLRMSGNRSYGRTRVPQLTPTPEEHTSIGLFREQSFERKKPVVFGKHLGSPTSLLPALNKWFTKDLGYNSTTLSEHFAQFHNVMVPYEIYASTPAQKNSLALFRRHLGKEETQDIIIARSWDLCFADSINDQDFFQLHAPLQLFNKVLEFNDVLDGRGLQRIVLYIAQCSITDLPQALQEDIPTPEIVKHTGKGDIYDSSIWLGITPTYTPLHRDPNPNLFCQLSGTKVVRLMAPREGDWLFRKVQAELQRSGNSRIRTDEMMQGEERDKLHQAVWEADANEPVPSGTYEAILSPGDAMFIPTHYWHSVKSVGESGQLNASVNWWFR</sequence>
<evidence type="ECO:0000259" key="2">
    <source>
        <dbReference type="PROSITE" id="PS51184"/>
    </source>
</evidence>
<dbReference type="PANTHER" id="PTHR12461:SF105">
    <property type="entry name" value="HYPOXIA-INDUCIBLE FACTOR 1-ALPHA INHIBITOR"/>
    <property type="match status" value="1"/>
</dbReference>
<accession>A0A366QZ18</accession>
<dbReference type="RefSeq" id="XP_031011834.1">
    <property type="nucleotide sequence ID" value="XM_031164123.1"/>
</dbReference>
<comment type="caution">
    <text evidence="3">The sequence shown here is derived from an EMBL/GenBank/DDBJ whole genome shotgun (WGS) entry which is preliminary data.</text>
</comment>
<dbReference type="Proteomes" id="UP000253153">
    <property type="component" value="Unassembled WGS sequence"/>
</dbReference>
<dbReference type="Pfam" id="PF13621">
    <property type="entry name" value="Cupin_8"/>
    <property type="match status" value="1"/>
</dbReference>
<dbReference type="InterPro" id="IPR041667">
    <property type="entry name" value="Cupin_8"/>
</dbReference>
<gene>
    <name evidence="3" type="ORF">FIESC28_09988</name>
</gene>
<evidence type="ECO:0000313" key="4">
    <source>
        <dbReference type="Proteomes" id="UP000253153"/>
    </source>
</evidence>
<dbReference type="InterPro" id="IPR003347">
    <property type="entry name" value="JmjC_dom"/>
</dbReference>
<organism evidence="3 4">
    <name type="scientific">Fusarium coffeatum</name>
    <dbReference type="NCBI Taxonomy" id="231269"/>
    <lineage>
        <taxon>Eukaryota</taxon>
        <taxon>Fungi</taxon>
        <taxon>Dikarya</taxon>
        <taxon>Ascomycota</taxon>
        <taxon>Pezizomycotina</taxon>
        <taxon>Sordariomycetes</taxon>
        <taxon>Hypocreomycetidae</taxon>
        <taxon>Hypocreales</taxon>
        <taxon>Nectriaceae</taxon>
        <taxon>Fusarium</taxon>
        <taxon>Fusarium incarnatum-equiseti species complex</taxon>
    </lineage>
</organism>
<dbReference type="OrthoDB" id="263283at2759"/>
<name>A0A366QZ18_9HYPO</name>
<dbReference type="SUPFAM" id="SSF51197">
    <property type="entry name" value="Clavaminate synthase-like"/>
    <property type="match status" value="1"/>
</dbReference>
<protein>
    <recommendedName>
        <fullName evidence="2">JmjC domain-containing protein</fullName>
    </recommendedName>
</protein>
<reference evidence="3 4" key="1">
    <citation type="submission" date="2018-06" db="EMBL/GenBank/DDBJ databases">
        <title>Fusarium incarnatum-equiseti species complex species 28.</title>
        <authorList>
            <person name="Gardiner D.M."/>
        </authorList>
    </citation>
    <scope>NUCLEOTIDE SEQUENCE [LARGE SCALE GENOMIC DNA]</scope>
    <source>
        <strain evidence="3 4">FIESC_28</strain>
    </source>
</reference>
<evidence type="ECO:0000256" key="1">
    <source>
        <dbReference type="SAM" id="MobiDB-lite"/>
    </source>
</evidence>
<dbReference type="Gene3D" id="2.60.120.650">
    <property type="entry name" value="Cupin"/>
    <property type="match status" value="1"/>
</dbReference>
<dbReference type="AlphaFoldDB" id="A0A366QZ18"/>
<feature type="compositionally biased region" description="Polar residues" evidence="1">
    <location>
        <begin position="27"/>
        <end position="41"/>
    </location>
</feature>
<dbReference type="PANTHER" id="PTHR12461">
    <property type="entry name" value="HYPOXIA-INDUCIBLE FACTOR 1 ALPHA INHIBITOR-RELATED"/>
    <property type="match status" value="1"/>
</dbReference>
<feature type="domain" description="JmjC" evidence="2">
    <location>
        <begin position="192"/>
        <end position="348"/>
    </location>
</feature>
<dbReference type="GeneID" id="41999419"/>